<dbReference type="InterPro" id="IPR036046">
    <property type="entry name" value="Acylphosphatase-like_dom_sf"/>
</dbReference>
<dbReference type="InterPro" id="IPR007024">
    <property type="entry name" value="BLUF_domain"/>
</dbReference>
<dbReference type="GO" id="GO:0009882">
    <property type="term" value="F:blue light photoreceptor activity"/>
    <property type="evidence" value="ECO:0007669"/>
    <property type="project" value="InterPro"/>
</dbReference>
<reference evidence="2 3" key="1">
    <citation type="submission" date="2020-08" db="EMBL/GenBank/DDBJ databases">
        <title>Genomic Encyclopedia of Type Strains, Phase IV (KMG-IV): sequencing the most valuable type-strain genomes for metagenomic binning, comparative biology and taxonomic classification.</title>
        <authorList>
            <person name="Goeker M."/>
        </authorList>
    </citation>
    <scope>NUCLEOTIDE SEQUENCE [LARGE SCALE GENOMIC DNA]</scope>
    <source>
        <strain evidence="2 3">DSM 27568</strain>
    </source>
</reference>
<protein>
    <recommendedName>
        <fullName evidence="1">BLUF domain-containing protein</fullName>
    </recommendedName>
</protein>
<accession>A0A7W6BW82</accession>
<dbReference type="GO" id="GO:0071949">
    <property type="term" value="F:FAD binding"/>
    <property type="evidence" value="ECO:0007669"/>
    <property type="project" value="InterPro"/>
</dbReference>
<evidence type="ECO:0000259" key="1">
    <source>
        <dbReference type="PROSITE" id="PS50925"/>
    </source>
</evidence>
<dbReference type="AlphaFoldDB" id="A0A7W6BW82"/>
<proteinExistence type="predicted"/>
<sequence>MTGDIRITPLSRLLYVSRCTLEETGAARDYLVAELTERSARRNAAVQLTGTLLCVGDAFIQVLEGPPAAIERTFEAICCDFRHEDVKLIDLVPVRERIFPEWSMVRIGADAEASVALEGDLEDIRFLVGINAREAISQMRRLLDSQRPTAEAA</sequence>
<dbReference type="EMBL" id="JACIDY010000001">
    <property type="protein sequence ID" value="MBB3939094.1"/>
    <property type="molecule type" value="Genomic_DNA"/>
</dbReference>
<dbReference type="RefSeq" id="WP_058738142.1">
    <property type="nucleotide sequence ID" value="NZ_JACIDY010000001.1"/>
</dbReference>
<organism evidence="2 3">
    <name type="scientific">Novosphingobium fluoreni</name>
    <dbReference type="NCBI Taxonomy" id="1391222"/>
    <lineage>
        <taxon>Bacteria</taxon>
        <taxon>Pseudomonadati</taxon>
        <taxon>Pseudomonadota</taxon>
        <taxon>Alphaproteobacteria</taxon>
        <taxon>Sphingomonadales</taxon>
        <taxon>Sphingomonadaceae</taxon>
        <taxon>Novosphingobium</taxon>
    </lineage>
</organism>
<name>A0A7W6BW82_9SPHN</name>
<gene>
    <name evidence="2" type="ORF">GGR39_000723</name>
</gene>
<comment type="caution">
    <text evidence="2">The sequence shown here is derived from an EMBL/GenBank/DDBJ whole genome shotgun (WGS) entry which is preliminary data.</text>
</comment>
<dbReference type="Proteomes" id="UP000561459">
    <property type="component" value="Unassembled WGS sequence"/>
</dbReference>
<dbReference type="SUPFAM" id="SSF54975">
    <property type="entry name" value="Acylphosphatase/BLUF domain-like"/>
    <property type="match status" value="1"/>
</dbReference>
<evidence type="ECO:0000313" key="2">
    <source>
        <dbReference type="EMBL" id="MBB3939094.1"/>
    </source>
</evidence>
<dbReference type="Gene3D" id="3.30.70.100">
    <property type="match status" value="1"/>
</dbReference>
<dbReference type="Pfam" id="PF04940">
    <property type="entry name" value="BLUF"/>
    <property type="match status" value="1"/>
</dbReference>
<keyword evidence="3" id="KW-1185">Reference proteome</keyword>
<dbReference type="SMART" id="SM01034">
    <property type="entry name" value="BLUF"/>
    <property type="match status" value="1"/>
</dbReference>
<evidence type="ECO:0000313" key="3">
    <source>
        <dbReference type="Proteomes" id="UP000561459"/>
    </source>
</evidence>
<feature type="domain" description="BLUF" evidence="1">
    <location>
        <begin position="10"/>
        <end position="105"/>
    </location>
</feature>
<dbReference type="PROSITE" id="PS50925">
    <property type="entry name" value="BLUF"/>
    <property type="match status" value="1"/>
</dbReference>